<evidence type="ECO:0000256" key="14">
    <source>
        <dbReference type="PIRSR" id="PIRSR601929-3"/>
    </source>
</evidence>
<comment type="function">
    <text evidence="10">May interact with bacterial adhesins thereby protecting the reproductive tissues from microbial attack. Has no oxalate oxidase activity.</text>
</comment>
<dbReference type="InterPro" id="IPR006045">
    <property type="entry name" value="Cupin_1"/>
</dbReference>
<comment type="subcellular location">
    <subcellularLocation>
        <location evidence="1 15">Secreted</location>
        <location evidence="1 15">Extracellular space</location>
        <location evidence="1 15">Apoplast</location>
    </subcellularLocation>
</comment>
<protein>
    <recommendedName>
        <fullName evidence="15">Germin-like protein</fullName>
    </recommendedName>
</protein>
<dbReference type="EMBL" id="KI632119">
    <property type="protein sequence ID" value="EYU24547.1"/>
    <property type="molecule type" value="Genomic_DNA"/>
</dbReference>
<keyword evidence="18" id="KW-1185">Reference proteome</keyword>
<dbReference type="GO" id="GO:0030145">
    <property type="term" value="F:manganese ion binding"/>
    <property type="evidence" value="ECO:0007669"/>
    <property type="project" value="UniProtKB-UniRule"/>
</dbReference>
<dbReference type="InterPro" id="IPR011051">
    <property type="entry name" value="RmlC_Cupin_sf"/>
</dbReference>
<evidence type="ECO:0000256" key="2">
    <source>
        <dbReference type="ARBA" id="ARBA00007456"/>
    </source>
</evidence>
<evidence type="ECO:0000256" key="1">
    <source>
        <dbReference type="ARBA" id="ARBA00004271"/>
    </source>
</evidence>
<accession>A0A022Q7A3</accession>
<feature type="chain" id="PRO_5019613439" description="Germin-like protein" evidence="15">
    <location>
        <begin position="27"/>
        <end position="225"/>
    </location>
</feature>
<keyword evidence="7 14" id="KW-1015">Disulfide bond</keyword>
<feature type="binding site" evidence="13">
    <location>
        <position position="122"/>
    </location>
    <ligand>
        <name>Mn(2+)</name>
        <dbReference type="ChEBI" id="CHEBI:29035"/>
    </ligand>
</feature>
<keyword evidence="8 12" id="KW-0464">Manganese</keyword>
<feature type="signal peptide" evidence="15">
    <location>
        <begin position="1"/>
        <end position="26"/>
    </location>
</feature>
<feature type="domain" description="Cupin type-1" evidence="16">
    <location>
        <begin position="76"/>
        <end position="193"/>
    </location>
</feature>
<dbReference type="Gene3D" id="2.60.120.10">
    <property type="entry name" value="Jelly Rolls"/>
    <property type="match status" value="1"/>
</dbReference>
<dbReference type="CDD" id="cd02241">
    <property type="entry name" value="cupin_OxOx"/>
    <property type="match status" value="1"/>
</dbReference>
<evidence type="ECO:0000256" key="8">
    <source>
        <dbReference type="ARBA" id="ARBA00023211"/>
    </source>
</evidence>
<evidence type="ECO:0000256" key="10">
    <source>
        <dbReference type="ARBA" id="ARBA00058969"/>
    </source>
</evidence>
<dbReference type="FunFam" id="2.60.120.10:FF:000025">
    <property type="entry name" value="germin-like protein subfamily 2 member 1"/>
    <property type="match status" value="1"/>
</dbReference>
<dbReference type="Proteomes" id="UP000030748">
    <property type="component" value="Unassembled WGS sequence"/>
</dbReference>
<dbReference type="GO" id="GO:0010497">
    <property type="term" value="P:plasmodesmata-mediated intercellular transport"/>
    <property type="evidence" value="ECO:0007669"/>
    <property type="project" value="UniProtKB-ARBA"/>
</dbReference>
<comment type="similarity">
    <text evidence="2 15">Belongs to the germin family.</text>
</comment>
<keyword evidence="6 15" id="KW-0732">Signal</keyword>
<comment type="subunit">
    <text evidence="11">Monomer. In the absence of manganese, it forms tetrameric and pentameric forms which show superoxide dismutase activity.</text>
</comment>
<organism evidence="17 18">
    <name type="scientific">Erythranthe guttata</name>
    <name type="common">Yellow monkey flower</name>
    <name type="synonym">Mimulus guttatus</name>
    <dbReference type="NCBI Taxonomy" id="4155"/>
    <lineage>
        <taxon>Eukaryota</taxon>
        <taxon>Viridiplantae</taxon>
        <taxon>Streptophyta</taxon>
        <taxon>Embryophyta</taxon>
        <taxon>Tracheophyta</taxon>
        <taxon>Spermatophyta</taxon>
        <taxon>Magnoliopsida</taxon>
        <taxon>eudicotyledons</taxon>
        <taxon>Gunneridae</taxon>
        <taxon>Pentapetalae</taxon>
        <taxon>asterids</taxon>
        <taxon>lamiids</taxon>
        <taxon>Lamiales</taxon>
        <taxon>Phrymaceae</taxon>
        <taxon>Erythranthe</taxon>
    </lineage>
</organism>
<dbReference type="PhylomeDB" id="A0A022Q7A3"/>
<evidence type="ECO:0000256" key="11">
    <source>
        <dbReference type="ARBA" id="ARBA00064720"/>
    </source>
</evidence>
<feature type="disulfide bond" evidence="14">
    <location>
        <begin position="36"/>
        <end position="53"/>
    </location>
</feature>
<dbReference type="SUPFAM" id="SSF51182">
    <property type="entry name" value="RmlC-like cupins"/>
    <property type="match status" value="1"/>
</dbReference>
<feature type="binding site" evidence="13">
    <location>
        <position position="115"/>
    </location>
    <ligand>
        <name>Mn(2+)</name>
        <dbReference type="ChEBI" id="CHEBI:29035"/>
    </ligand>
</feature>
<dbReference type="PRINTS" id="PR00325">
    <property type="entry name" value="GERMIN"/>
</dbReference>
<dbReference type="InterPro" id="IPR014710">
    <property type="entry name" value="RmlC-like_jellyroll"/>
</dbReference>
<feature type="binding site" evidence="13">
    <location>
        <position position="117"/>
    </location>
    <ligand>
        <name>Mn(2+)</name>
        <dbReference type="ChEBI" id="CHEBI:29035"/>
    </ligand>
</feature>
<dbReference type="GO" id="GO:2000280">
    <property type="term" value="P:regulation of root development"/>
    <property type="evidence" value="ECO:0007669"/>
    <property type="project" value="UniProtKB-ARBA"/>
</dbReference>
<dbReference type="GO" id="GO:0004784">
    <property type="term" value="F:superoxide dismutase activity"/>
    <property type="evidence" value="ECO:0007669"/>
    <property type="project" value="UniProtKB-EC"/>
</dbReference>
<evidence type="ECO:0000256" key="12">
    <source>
        <dbReference type="PIRSR" id="PIRSR601929-1"/>
    </source>
</evidence>
<evidence type="ECO:0000256" key="13">
    <source>
        <dbReference type="PIRSR" id="PIRSR601929-2"/>
    </source>
</evidence>
<dbReference type="KEGG" id="egt:105972278"/>
<evidence type="ECO:0000259" key="16">
    <source>
        <dbReference type="SMART" id="SM00835"/>
    </source>
</evidence>
<evidence type="ECO:0000256" key="7">
    <source>
        <dbReference type="ARBA" id="ARBA00023157"/>
    </source>
</evidence>
<evidence type="ECO:0000256" key="6">
    <source>
        <dbReference type="ARBA" id="ARBA00022729"/>
    </source>
</evidence>
<reference evidence="17" key="1">
    <citation type="journal article" date="2013" name="Proc. Natl. Acad. Sci. U.S.A.">
        <title>Fine-scale variation in meiotic recombination in Mimulus inferred from population shotgun sequencing.</title>
        <authorList>
            <person name="Hellsten U."/>
            <person name="Wright K.M."/>
            <person name="Jenkins J."/>
            <person name="Shu S."/>
            <person name="Yuan Y."/>
            <person name="Wessler S.R."/>
            <person name="Schmutz J."/>
            <person name="Willis J.H."/>
            <person name="Rokhsar D.S."/>
        </authorList>
    </citation>
    <scope>NUCLEOTIDE SEQUENCE [LARGE SCALE GENOMIC DNA]</scope>
</reference>
<dbReference type="GO" id="GO:0009506">
    <property type="term" value="C:plasmodesma"/>
    <property type="evidence" value="ECO:0007669"/>
    <property type="project" value="UniProtKB-ARBA"/>
</dbReference>
<evidence type="ECO:0000256" key="3">
    <source>
        <dbReference type="ARBA" id="ARBA00022523"/>
    </source>
</evidence>
<dbReference type="GO" id="GO:0048046">
    <property type="term" value="C:apoplast"/>
    <property type="evidence" value="ECO:0007669"/>
    <property type="project" value="UniProtKB-SubCell"/>
</dbReference>
<dbReference type="AlphaFoldDB" id="A0A022Q7A3"/>
<dbReference type="PANTHER" id="PTHR31238">
    <property type="entry name" value="GERMIN-LIKE PROTEIN SUBFAMILY 3 MEMBER 3"/>
    <property type="match status" value="1"/>
</dbReference>
<feature type="binding site" evidence="13">
    <location>
        <position position="161"/>
    </location>
    <ligand>
        <name>Mn(2+)</name>
        <dbReference type="ChEBI" id="CHEBI:29035"/>
    </ligand>
</feature>
<keyword evidence="5 12" id="KW-0479">Metal-binding</keyword>
<dbReference type="SMART" id="SM00835">
    <property type="entry name" value="Cupin_1"/>
    <property type="match status" value="1"/>
</dbReference>
<gene>
    <name evidence="17" type="ORF">MIMGU_mgv1a013263mg</name>
</gene>
<comment type="catalytic activity">
    <reaction evidence="9">
        <text>2 superoxide + 2 H(+) = H2O2 + O2</text>
        <dbReference type="Rhea" id="RHEA:20696"/>
        <dbReference type="ChEBI" id="CHEBI:15378"/>
        <dbReference type="ChEBI" id="CHEBI:15379"/>
        <dbReference type="ChEBI" id="CHEBI:16240"/>
        <dbReference type="ChEBI" id="CHEBI:18421"/>
        <dbReference type="EC" id="1.15.1.1"/>
    </reaction>
</comment>
<dbReference type="PROSITE" id="PS00725">
    <property type="entry name" value="GERMIN"/>
    <property type="match status" value="1"/>
</dbReference>
<name>A0A022Q7A3_ERYGU</name>
<feature type="binding site" evidence="12">
    <location>
        <position position="117"/>
    </location>
    <ligand>
        <name>oxalate</name>
        <dbReference type="ChEBI" id="CHEBI:30623"/>
    </ligand>
</feature>
<evidence type="ECO:0000313" key="18">
    <source>
        <dbReference type="Proteomes" id="UP000030748"/>
    </source>
</evidence>
<feature type="binding site" evidence="12">
    <location>
        <position position="122"/>
    </location>
    <ligand>
        <name>oxalate</name>
        <dbReference type="ChEBI" id="CHEBI:30623"/>
    </ligand>
</feature>
<dbReference type="Pfam" id="PF00190">
    <property type="entry name" value="Cupin_1"/>
    <property type="match status" value="1"/>
</dbReference>
<keyword evidence="3 15" id="KW-0052">Apoplast</keyword>
<keyword evidence="4 15" id="KW-0964">Secreted</keyword>
<evidence type="ECO:0000256" key="9">
    <source>
        <dbReference type="ARBA" id="ARBA00049204"/>
    </source>
</evidence>
<dbReference type="InterPro" id="IPR001929">
    <property type="entry name" value="Germin"/>
</dbReference>
<evidence type="ECO:0000313" key="17">
    <source>
        <dbReference type="EMBL" id="EYU24547.1"/>
    </source>
</evidence>
<dbReference type="OMA" id="LLHYCLN"/>
<dbReference type="eggNOG" id="ENOG502RXK8">
    <property type="taxonomic scope" value="Eukaryota"/>
</dbReference>
<evidence type="ECO:0000256" key="5">
    <source>
        <dbReference type="ARBA" id="ARBA00022723"/>
    </source>
</evidence>
<evidence type="ECO:0000256" key="15">
    <source>
        <dbReference type="RuleBase" id="RU366015"/>
    </source>
</evidence>
<proteinExistence type="inferred from homology"/>
<evidence type="ECO:0000256" key="4">
    <source>
        <dbReference type="ARBA" id="ARBA00022525"/>
    </source>
</evidence>
<dbReference type="InterPro" id="IPR019780">
    <property type="entry name" value="Germin_Mn-BS"/>
</dbReference>
<dbReference type="OrthoDB" id="1921208at2759"/>
<sequence length="225" mass="23877">MRINKQSITPLSFLTFFSTLAALGFAGDGDSIHDFCPTDAAQQQKIFINGLPCKNPVNVTSSDFKSSLLSESGDTDNFYRSSTTIATAAEFPGLNALGLSASRTDMEADGNVAPHAHPRASEIIFVRSGVVVAGFVDSNNRVFQKRMGEGDVFVFPKGLLHYCFNGGFEGATFYSVMNSQNPGLVRISGAMFAGGGGGGLGVVEKLKSLSRRDLDGVNVVELFGE</sequence>